<gene>
    <name evidence="2" type="primary">fhuF</name>
    <name evidence="2" type="ORF">VVAX_04294</name>
</gene>
<dbReference type="NCBIfam" id="TIGR03951">
    <property type="entry name" value="Fe_III_red_FhuF"/>
    <property type="match status" value="1"/>
</dbReference>
<dbReference type="AlphaFoldDB" id="A0A679JC10"/>
<name>A0A679JC10_VARPD</name>
<dbReference type="RefSeq" id="WP_339091834.1">
    <property type="nucleotide sequence ID" value="NZ_LR743507.1"/>
</dbReference>
<feature type="domain" description="Aerobactin siderophore biosynthesis IucA/IucC-like C-terminal" evidence="1">
    <location>
        <begin position="66"/>
        <end position="206"/>
    </location>
</feature>
<evidence type="ECO:0000259" key="1">
    <source>
        <dbReference type="Pfam" id="PF06276"/>
    </source>
</evidence>
<protein>
    <submittedName>
        <fullName evidence="2">Ferric iron reductase protein FhuF</fullName>
    </submittedName>
</protein>
<sequence length="261" mass="29273">MIALLEPLFQGEHARHGEALQCAPQPPSDAIGVAELLQHPARLLDLLHRQARHLGAGTSDLRPVASAWSLEYLGMWLPPMVAGASVLQHAFPAAPDEVWVRFDEHGDPLGFHIRELGRPMHGTSVAQRYGPMFWQHLEPLFETLRRLTRLAPKILWSNAARHLETILDEALSLTGGAAPVAHDRDRLLRDATWPQKRIHPLYAPLRRVAHPKAGGRETVELHRHCCLNHLLPEETHCGRCPLAPAHRKDRKERTEALAQDA</sequence>
<dbReference type="Pfam" id="PF06276">
    <property type="entry name" value="FhuF"/>
    <property type="match status" value="1"/>
</dbReference>
<reference evidence="2" key="1">
    <citation type="submission" date="2019-12" db="EMBL/GenBank/DDBJ databases">
        <authorList>
            <person name="Cremers G."/>
        </authorList>
    </citation>
    <scope>NUCLEOTIDE SEQUENCE</scope>
    <source>
        <strain evidence="2">Vvax</strain>
    </source>
</reference>
<accession>A0A679JC10</accession>
<dbReference type="GO" id="GO:0003824">
    <property type="term" value="F:catalytic activity"/>
    <property type="evidence" value="ECO:0007669"/>
    <property type="project" value="UniProtKB-ARBA"/>
</dbReference>
<dbReference type="InterPro" id="IPR022770">
    <property type="entry name" value="IucA/IucC-like_C"/>
</dbReference>
<evidence type="ECO:0000313" key="2">
    <source>
        <dbReference type="EMBL" id="CAA2107559.1"/>
    </source>
</evidence>
<proteinExistence type="predicted"/>
<dbReference type="InterPro" id="IPR008090">
    <property type="entry name" value="Fe_iron_reduct"/>
</dbReference>
<organism evidence="2">
    <name type="scientific">Variovorax paradoxus</name>
    <dbReference type="NCBI Taxonomy" id="34073"/>
    <lineage>
        <taxon>Bacteria</taxon>
        <taxon>Pseudomonadati</taxon>
        <taxon>Pseudomonadota</taxon>
        <taxon>Betaproteobacteria</taxon>
        <taxon>Burkholderiales</taxon>
        <taxon>Comamonadaceae</taxon>
        <taxon>Variovorax</taxon>
    </lineage>
</organism>
<dbReference type="EMBL" id="LR743507">
    <property type="protein sequence ID" value="CAA2107559.1"/>
    <property type="molecule type" value="Genomic_DNA"/>
</dbReference>